<dbReference type="AlphaFoldDB" id="A0A5P1REN7"/>
<name>A0A5P1REN7_9GAMM</name>
<reference evidence="2 3" key="1">
    <citation type="journal article" date="2019" name="Biochem. Eng. J.">
        <title>Metabolic engineering of the marine bacteria Neptunomonas concharum for the production of acetoin and meso-2,3-butanediol from acetate.</title>
        <authorList>
            <person name="Li W."/>
            <person name="Pu N."/>
            <person name="Liu C.-X."/>
            <person name="Yuan Q.-P."/>
            <person name="Li Z.-J."/>
        </authorList>
    </citation>
    <scope>NUCLEOTIDE SEQUENCE [LARGE SCALE GENOMIC DNA]</scope>
    <source>
        <strain evidence="2 3">JCM17730</strain>
    </source>
</reference>
<dbReference type="Pfam" id="PF04403">
    <property type="entry name" value="PqiA"/>
    <property type="match status" value="1"/>
</dbReference>
<keyword evidence="1" id="KW-0812">Transmembrane</keyword>
<proteinExistence type="predicted"/>
<feature type="transmembrane region" description="Helical" evidence="1">
    <location>
        <begin position="100"/>
        <end position="131"/>
    </location>
</feature>
<keyword evidence="1" id="KW-0472">Membrane</keyword>
<evidence type="ECO:0000313" key="2">
    <source>
        <dbReference type="EMBL" id="QEQ97725.1"/>
    </source>
</evidence>
<dbReference type="OrthoDB" id="5291921at2"/>
<feature type="transmembrane region" description="Helical" evidence="1">
    <location>
        <begin position="56"/>
        <end position="80"/>
    </location>
</feature>
<feature type="transmembrane region" description="Helical" evidence="1">
    <location>
        <begin position="152"/>
        <end position="172"/>
    </location>
</feature>
<protein>
    <submittedName>
        <fullName evidence="2">Paraquat-inducible protein A</fullName>
    </submittedName>
</protein>
<dbReference type="RefSeq" id="WP_138987840.1">
    <property type="nucleotide sequence ID" value="NZ_CP043869.1"/>
</dbReference>
<dbReference type="Proteomes" id="UP000324760">
    <property type="component" value="Chromosome"/>
</dbReference>
<accession>A0A5P1REN7</accession>
<dbReference type="InterPro" id="IPR007498">
    <property type="entry name" value="PqiA-like"/>
</dbReference>
<organism evidence="2 3">
    <name type="scientific">Neptunomonas concharum</name>
    <dbReference type="NCBI Taxonomy" id="1031538"/>
    <lineage>
        <taxon>Bacteria</taxon>
        <taxon>Pseudomonadati</taxon>
        <taxon>Pseudomonadota</taxon>
        <taxon>Gammaproteobacteria</taxon>
        <taxon>Oceanospirillales</taxon>
        <taxon>Oceanospirillaceae</taxon>
        <taxon>Neptunomonas</taxon>
    </lineage>
</organism>
<evidence type="ECO:0000313" key="3">
    <source>
        <dbReference type="Proteomes" id="UP000324760"/>
    </source>
</evidence>
<gene>
    <name evidence="2" type="ORF">F0U83_13895</name>
</gene>
<feature type="transmembrane region" description="Helical" evidence="1">
    <location>
        <begin position="178"/>
        <end position="197"/>
    </location>
</feature>
<evidence type="ECO:0000256" key="1">
    <source>
        <dbReference type="SAM" id="Phobius"/>
    </source>
</evidence>
<dbReference type="KEGG" id="ncu:F0U83_13895"/>
<sequence>MTKQDDQLIQPEKFWICSECDLLLNRCAVPDQFEAHCPRCQSTLVASKHRSIERTLALAIAGLILFFPANLFPILSLNALGLSQSETIFTSVKALYDSHLYAVSGLVLLSAIVVPLFKLLLLIYLSSCLLLHKPAPLLSWAMKSYQQMDSWGMLEIYMLGILVSIIKLVDVAEVTPGIGLYSLTGLIITTLLTSTQLDKHRFWRRIEQLERRTCNNQR</sequence>
<keyword evidence="1" id="KW-1133">Transmembrane helix</keyword>
<keyword evidence="3" id="KW-1185">Reference proteome</keyword>
<dbReference type="EMBL" id="CP043869">
    <property type="protein sequence ID" value="QEQ97725.1"/>
    <property type="molecule type" value="Genomic_DNA"/>
</dbReference>